<evidence type="ECO:0000313" key="2">
    <source>
        <dbReference type="Proteomes" id="UP000057737"/>
    </source>
</evidence>
<proteinExistence type="predicted"/>
<dbReference type="RefSeq" id="WP_066506182.1">
    <property type="nucleotide sequence ID" value="NZ_LNCU01000045.1"/>
</dbReference>
<keyword evidence="2" id="KW-1185">Reference proteome</keyword>
<comment type="caution">
    <text evidence="1">The sequence shown here is derived from an EMBL/GenBank/DDBJ whole genome shotgun (WGS) entry which is preliminary data.</text>
</comment>
<dbReference type="EMBL" id="LNCU01000045">
    <property type="protein sequence ID" value="KWV57073.1"/>
    <property type="molecule type" value="Genomic_DNA"/>
</dbReference>
<protein>
    <submittedName>
        <fullName evidence="1">Uncharacterized protein</fullName>
    </submittedName>
</protein>
<gene>
    <name evidence="1" type="ORF">AS156_03445</name>
</gene>
<dbReference type="AlphaFoldDB" id="A0A109JXU6"/>
<evidence type="ECO:0000313" key="1">
    <source>
        <dbReference type="EMBL" id="KWV57073.1"/>
    </source>
</evidence>
<name>A0A109JXU6_9BRAD</name>
<dbReference type="Proteomes" id="UP000057737">
    <property type="component" value="Unassembled WGS sequence"/>
</dbReference>
<reference evidence="1 2" key="1">
    <citation type="submission" date="2015-11" db="EMBL/GenBank/DDBJ databases">
        <title>Draft Genome Sequence of the Strain BR 10303 (Bradyrhizobium sp.) isolated from nodules of Centrolobium paraense.</title>
        <authorList>
            <person name="Zelli J.E."/>
            <person name="Simoes-Araujo J.L."/>
            <person name="Barauna A.C."/>
            <person name="Silva K."/>
        </authorList>
    </citation>
    <scope>NUCLEOTIDE SEQUENCE [LARGE SCALE GENOMIC DNA]</scope>
    <source>
        <strain evidence="1 2">BR 10303</strain>
    </source>
</reference>
<accession>A0A109JXU6</accession>
<organism evidence="1 2">
    <name type="scientific">Bradyrhizobium macuxiense</name>
    <dbReference type="NCBI Taxonomy" id="1755647"/>
    <lineage>
        <taxon>Bacteria</taxon>
        <taxon>Pseudomonadati</taxon>
        <taxon>Pseudomonadota</taxon>
        <taxon>Alphaproteobacteria</taxon>
        <taxon>Hyphomicrobiales</taxon>
        <taxon>Nitrobacteraceae</taxon>
        <taxon>Bradyrhizobium</taxon>
    </lineage>
</organism>
<dbReference type="OrthoDB" id="8254342at2"/>
<sequence length="93" mass="9996">MIDFDELRSLAADVRIFIEASDDKAGALKAVVNAYDVVLGIFPSSAGMDLHVVKGTEVLNHIAQTQITGDFTHTAIAFQNREQAIALQHAMAA</sequence>